<dbReference type="InterPro" id="IPR043128">
    <property type="entry name" value="Rev_trsase/Diguanyl_cyclase"/>
</dbReference>
<gene>
    <name evidence="2" type="ORF">LTRI10_LOCUS35006</name>
</gene>
<organism evidence="2 3">
    <name type="scientific">Linum trigynum</name>
    <dbReference type="NCBI Taxonomy" id="586398"/>
    <lineage>
        <taxon>Eukaryota</taxon>
        <taxon>Viridiplantae</taxon>
        <taxon>Streptophyta</taxon>
        <taxon>Embryophyta</taxon>
        <taxon>Tracheophyta</taxon>
        <taxon>Spermatophyta</taxon>
        <taxon>Magnoliopsida</taxon>
        <taxon>eudicotyledons</taxon>
        <taxon>Gunneridae</taxon>
        <taxon>Pentapetalae</taxon>
        <taxon>rosids</taxon>
        <taxon>fabids</taxon>
        <taxon>Malpighiales</taxon>
        <taxon>Linaceae</taxon>
        <taxon>Linum</taxon>
    </lineage>
</organism>
<evidence type="ECO:0000313" key="2">
    <source>
        <dbReference type="EMBL" id="CAL1394507.1"/>
    </source>
</evidence>
<dbReference type="InterPro" id="IPR043502">
    <property type="entry name" value="DNA/RNA_pol_sf"/>
</dbReference>
<dbReference type="PANTHER" id="PTHR33064:SF39">
    <property type="match status" value="1"/>
</dbReference>
<dbReference type="InterPro" id="IPR000477">
    <property type="entry name" value="RT_dom"/>
</dbReference>
<dbReference type="Pfam" id="PF00078">
    <property type="entry name" value="RVT_1"/>
    <property type="match status" value="1"/>
</dbReference>
<dbReference type="SUPFAM" id="SSF56672">
    <property type="entry name" value="DNA/RNA polymerases"/>
    <property type="match status" value="1"/>
</dbReference>
<dbReference type="EMBL" id="OZ034819">
    <property type="protein sequence ID" value="CAL1394507.1"/>
    <property type="molecule type" value="Genomic_DNA"/>
</dbReference>
<accession>A0AAV2F8Z4</accession>
<name>A0AAV2F8Z4_9ROSI</name>
<dbReference type="InterPro" id="IPR051320">
    <property type="entry name" value="Viral_Replic_Matur_Polypro"/>
</dbReference>
<dbReference type="AlphaFoldDB" id="A0AAV2F8Z4"/>
<dbReference type="PANTHER" id="PTHR33064">
    <property type="entry name" value="POL PROTEIN"/>
    <property type="match status" value="1"/>
</dbReference>
<proteinExistence type="predicted"/>
<reference evidence="2 3" key="1">
    <citation type="submission" date="2024-04" db="EMBL/GenBank/DDBJ databases">
        <authorList>
            <person name="Fracassetti M."/>
        </authorList>
    </citation>
    <scope>NUCLEOTIDE SEQUENCE [LARGE SCALE GENOMIC DNA]</scope>
</reference>
<feature type="domain" description="Reverse transcriptase" evidence="1">
    <location>
        <begin position="10"/>
        <end position="65"/>
    </location>
</feature>
<dbReference type="Proteomes" id="UP001497516">
    <property type="component" value="Chromosome 6"/>
</dbReference>
<keyword evidence="3" id="KW-1185">Reference proteome</keyword>
<evidence type="ECO:0000259" key="1">
    <source>
        <dbReference type="Pfam" id="PF00078"/>
    </source>
</evidence>
<sequence>MLAIFDQLVGEIMEVFMDDFSVYGDSFTHCLHNLELILKRCEKTNLALSWEKCHFMVCDGIVLGHKISKQGIEVDRTKIETMSKLPPPIYVKGIHSFLGHAGFYRRFSKDFSKIALPLTKLLEKDAPFQFTTECTIAFVTVDQNH</sequence>
<dbReference type="Gene3D" id="3.30.70.270">
    <property type="match status" value="2"/>
</dbReference>
<protein>
    <recommendedName>
        <fullName evidence="1">Reverse transcriptase domain-containing protein</fullName>
    </recommendedName>
</protein>
<evidence type="ECO:0000313" key="3">
    <source>
        <dbReference type="Proteomes" id="UP001497516"/>
    </source>
</evidence>